<dbReference type="HOGENOM" id="CLU_057607_4_0_9"/>
<dbReference type="GO" id="GO:0009073">
    <property type="term" value="P:aromatic amino acid family biosynthetic process"/>
    <property type="evidence" value="ECO:0007669"/>
    <property type="project" value="UniProtKB-KW"/>
</dbReference>
<dbReference type="eggNOG" id="COG0703">
    <property type="taxonomic scope" value="Bacteria"/>
</dbReference>
<evidence type="ECO:0000256" key="6">
    <source>
        <dbReference type="ARBA" id="ARBA00022741"/>
    </source>
</evidence>
<dbReference type="KEGG" id="cac:CA_C0898"/>
<dbReference type="UniPathway" id="UPA00053">
    <property type="reaction ID" value="UER00088"/>
</dbReference>
<feature type="binding site" evidence="11">
    <location>
        <position position="14"/>
    </location>
    <ligand>
        <name>Mg(2+)</name>
        <dbReference type="ChEBI" id="CHEBI:18420"/>
    </ligand>
</feature>
<dbReference type="OrthoDB" id="9800332at2"/>
<feature type="binding site" evidence="11">
    <location>
        <position position="131"/>
    </location>
    <ligand>
        <name>substrate</name>
    </ligand>
</feature>
<dbReference type="EC" id="2.7.1.71" evidence="3 11"/>
<comment type="pathway">
    <text evidence="1 11">Metabolic intermediate biosynthesis; chorismate biosynthesis; chorismate from D-erythrose 4-phosphate and phosphoenolpyruvate: step 5/7.</text>
</comment>
<dbReference type="Proteomes" id="UP000000814">
    <property type="component" value="Chromosome"/>
</dbReference>
<dbReference type="InterPro" id="IPR027417">
    <property type="entry name" value="P-loop_NTPase"/>
</dbReference>
<comment type="similarity">
    <text evidence="2 11">Belongs to the shikimate kinase family.</text>
</comment>
<keyword evidence="11" id="KW-0460">Magnesium</keyword>
<evidence type="ECO:0000256" key="1">
    <source>
        <dbReference type="ARBA" id="ARBA00004842"/>
    </source>
</evidence>
<evidence type="ECO:0000256" key="7">
    <source>
        <dbReference type="ARBA" id="ARBA00022777"/>
    </source>
</evidence>
<comment type="subunit">
    <text evidence="11">Monomer.</text>
</comment>
<evidence type="ECO:0000256" key="9">
    <source>
        <dbReference type="ARBA" id="ARBA00023141"/>
    </source>
</evidence>
<dbReference type="GeneID" id="44997408"/>
<dbReference type="PROSITE" id="PS01128">
    <property type="entry name" value="SHIKIMATE_KINASE"/>
    <property type="match status" value="1"/>
</dbReference>
<dbReference type="GO" id="GO:0005829">
    <property type="term" value="C:cytosol"/>
    <property type="evidence" value="ECO:0007669"/>
    <property type="project" value="TreeGrafter"/>
</dbReference>
<evidence type="ECO:0000256" key="10">
    <source>
        <dbReference type="ARBA" id="ARBA00048567"/>
    </source>
</evidence>
<feature type="binding site" evidence="11">
    <location>
        <begin position="10"/>
        <end position="15"/>
    </location>
    <ligand>
        <name>ATP</name>
        <dbReference type="ChEBI" id="CHEBI:30616"/>
    </ligand>
</feature>
<dbReference type="PANTHER" id="PTHR21087">
    <property type="entry name" value="SHIKIMATE KINASE"/>
    <property type="match status" value="1"/>
</dbReference>
<keyword evidence="8 11" id="KW-0067">ATP-binding</keyword>
<name>Q97KL9_CLOAB</name>
<keyword evidence="11" id="KW-0963">Cytoplasm</keyword>
<accession>Q97KL9</accession>
<keyword evidence="7 11" id="KW-0418">Kinase</keyword>
<keyword evidence="11" id="KW-0479">Metal-binding</keyword>
<dbReference type="GO" id="GO:0000287">
    <property type="term" value="F:magnesium ion binding"/>
    <property type="evidence" value="ECO:0007669"/>
    <property type="project" value="UniProtKB-UniRule"/>
</dbReference>
<dbReference type="PATRIC" id="fig|272562.8.peg.1107"/>
<dbReference type="SUPFAM" id="SSF52540">
    <property type="entry name" value="P-loop containing nucleoside triphosphate hydrolases"/>
    <property type="match status" value="1"/>
</dbReference>
<dbReference type="GO" id="GO:0004765">
    <property type="term" value="F:shikimate kinase activity"/>
    <property type="evidence" value="ECO:0007669"/>
    <property type="project" value="UniProtKB-UniRule"/>
</dbReference>
<feature type="binding site" evidence="11">
    <location>
        <position position="77"/>
    </location>
    <ligand>
        <name>substrate</name>
    </ligand>
</feature>
<evidence type="ECO:0000256" key="8">
    <source>
        <dbReference type="ARBA" id="ARBA00022840"/>
    </source>
</evidence>
<dbReference type="GO" id="GO:0005524">
    <property type="term" value="F:ATP binding"/>
    <property type="evidence" value="ECO:0007669"/>
    <property type="project" value="UniProtKB-UniRule"/>
</dbReference>
<sequence>MNLVLIGMPGCGKSTIGKILSKELNMKFYDADKYLEDRNNMKISDMFKRGEEFFRNLESAALKELSFEENSVIATGGGAVTREKNILCLKKKGKIVFINRPPEKIMEDVDIENRPLLEHGKSRILKLYEERYKLYINYCDYQVLNDGSIDRVVLSIKKYLEGEGI</sequence>
<reference evidence="12 13" key="1">
    <citation type="journal article" date="2001" name="J. Bacteriol.">
        <title>Genome sequence and comparative analysis of the solvent-producing bacterium Clostridium acetobutylicum.</title>
        <authorList>
            <person name="Nolling J."/>
            <person name="Breton G."/>
            <person name="Omelchenko M.V."/>
            <person name="Makarova K.S."/>
            <person name="Zeng Q."/>
            <person name="Gibson R."/>
            <person name="Lee H.M."/>
            <person name="Dubois J."/>
            <person name="Qiu D."/>
            <person name="Hitti J."/>
            <person name="Wolf Y.I."/>
            <person name="Tatusov R.L."/>
            <person name="Sabathe F."/>
            <person name="Doucette-Stamm L."/>
            <person name="Soucaille P."/>
            <person name="Daly M.J."/>
            <person name="Bennett G.N."/>
            <person name="Koonin E.V."/>
            <person name="Smith D.R."/>
        </authorList>
    </citation>
    <scope>NUCLEOTIDE SEQUENCE [LARGE SCALE GENOMIC DNA]</scope>
    <source>
        <strain evidence="13">ATCC 824 / DSM 792 / JCM 1419 / LMG 5710 / VKM B-1787</strain>
    </source>
</reference>
<dbReference type="STRING" id="272562.CA_C0898"/>
<feature type="binding site" evidence="11">
    <location>
        <position position="55"/>
    </location>
    <ligand>
        <name>substrate</name>
    </ligand>
</feature>
<protein>
    <recommendedName>
        <fullName evidence="3 11">Shikimate kinase</fullName>
        <shortName evidence="11">SK</shortName>
        <ecNumber evidence="3 11">2.7.1.71</ecNumber>
    </recommendedName>
</protein>
<evidence type="ECO:0000256" key="4">
    <source>
        <dbReference type="ARBA" id="ARBA00022605"/>
    </source>
</evidence>
<keyword evidence="9 11" id="KW-0057">Aromatic amino acid biosynthesis</keyword>
<feature type="binding site" evidence="11">
    <location>
        <position position="114"/>
    </location>
    <ligand>
        <name>ATP</name>
        <dbReference type="ChEBI" id="CHEBI:30616"/>
    </ligand>
</feature>
<comment type="caution">
    <text evidence="11">Lacks conserved residue(s) required for the propagation of feature annotation.</text>
</comment>
<comment type="subcellular location">
    <subcellularLocation>
        <location evidence="11">Cytoplasm</location>
    </subcellularLocation>
</comment>
<dbReference type="AlphaFoldDB" id="Q97KL9"/>
<evidence type="ECO:0000256" key="2">
    <source>
        <dbReference type="ARBA" id="ARBA00006997"/>
    </source>
</evidence>
<comment type="catalytic activity">
    <reaction evidence="10 11">
        <text>shikimate + ATP = 3-phosphoshikimate + ADP + H(+)</text>
        <dbReference type="Rhea" id="RHEA:13121"/>
        <dbReference type="ChEBI" id="CHEBI:15378"/>
        <dbReference type="ChEBI" id="CHEBI:30616"/>
        <dbReference type="ChEBI" id="CHEBI:36208"/>
        <dbReference type="ChEBI" id="CHEBI:145989"/>
        <dbReference type="ChEBI" id="CHEBI:456216"/>
        <dbReference type="EC" id="2.7.1.71"/>
    </reaction>
</comment>
<evidence type="ECO:0000256" key="3">
    <source>
        <dbReference type="ARBA" id="ARBA00012154"/>
    </source>
</evidence>
<keyword evidence="4 11" id="KW-0028">Amino-acid biosynthesis</keyword>
<proteinExistence type="inferred from homology"/>
<dbReference type="CDD" id="cd00464">
    <property type="entry name" value="SK"/>
    <property type="match status" value="1"/>
</dbReference>
<gene>
    <name evidence="11 12" type="primary">aroK</name>
    <name evidence="12" type="ordered locus">CA_C0898</name>
</gene>
<dbReference type="Pfam" id="PF01202">
    <property type="entry name" value="SKI"/>
    <property type="match status" value="1"/>
</dbReference>
<comment type="cofactor">
    <cofactor evidence="11">
        <name>Mg(2+)</name>
        <dbReference type="ChEBI" id="CHEBI:18420"/>
    </cofactor>
    <text evidence="11">Binds 1 Mg(2+) ion per subunit.</text>
</comment>
<dbReference type="HAMAP" id="MF_00109">
    <property type="entry name" value="Shikimate_kinase"/>
    <property type="match status" value="1"/>
</dbReference>
<dbReference type="GO" id="GO:0008652">
    <property type="term" value="P:amino acid biosynthetic process"/>
    <property type="evidence" value="ECO:0007669"/>
    <property type="project" value="UniProtKB-KW"/>
</dbReference>
<dbReference type="EMBL" id="AE001437">
    <property type="protein sequence ID" value="AAK78874.1"/>
    <property type="molecule type" value="Genomic_DNA"/>
</dbReference>
<dbReference type="InterPro" id="IPR023000">
    <property type="entry name" value="Shikimate_kinase_CS"/>
</dbReference>
<dbReference type="PIR" id="G97010">
    <property type="entry name" value="G97010"/>
</dbReference>
<evidence type="ECO:0000256" key="11">
    <source>
        <dbReference type="HAMAP-Rule" id="MF_00109"/>
    </source>
</evidence>
<evidence type="ECO:0000313" key="13">
    <source>
        <dbReference type="Proteomes" id="UP000000814"/>
    </source>
</evidence>
<evidence type="ECO:0000313" key="12">
    <source>
        <dbReference type="EMBL" id="AAK78874.1"/>
    </source>
</evidence>
<organism evidence="12 13">
    <name type="scientific">Clostridium acetobutylicum (strain ATCC 824 / DSM 792 / JCM 1419 / IAM 19013 / LMG 5710 / NBRC 13948 / NRRL B-527 / VKM B-1787 / 2291 / W)</name>
    <dbReference type="NCBI Taxonomy" id="272562"/>
    <lineage>
        <taxon>Bacteria</taxon>
        <taxon>Bacillati</taxon>
        <taxon>Bacillota</taxon>
        <taxon>Clostridia</taxon>
        <taxon>Eubacteriales</taxon>
        <taxon>Clostridiaceae</taxon>
        <taxon>Clostridium</taxon>
    </lineage>
</organism>
<comment type="function">
    <text evidence="11">Catalyzes the specific phosphorylation of the 3-hydroxyl group of shikimic acid using ATP as a cosubstrate.</text>
</comment>
<dbReference type="InterPro" id="IPR031322">
    <property type="entry name" value="Shikimate/glucono_kinase"/>
</dbReference>
<dbReference type="PANTHER" id="PTHR21087:SF16">
    <property type="entry name" value="SHIKIMATE KINASE 1, CHLOROPLASTIC"/>
    <property type="match status" value="1"/>
</dbReference>
<dbReference type="Gene3D" id="3.40.50.300">
    <property type="entry name" value="P-loop containing nucleotide triphosphate hydrolases"/>
    <property type="match status" value="1"/>
</dbReference>
<dbReference type="InterPro" id="IPR000623">
    <property type="entry name" value="Shikimate_kinase/TSH1"/>
</dbReference>
<keyword evidence="6 11" id="KW-0547">Nucleotide-binding</keyword>
<dbReference type="GO" id="GO:0009423">
    <property type="term" value="P:chorismate biosynthetic process"/>
    <property type="evidence" value="ECO:0007669"/>
    <property type="project" value="UniProtKB-UniRule"/>
</dbReference>
<evidence type="ECO:0000256" key="5">
    <source>
        <dbReference type="ARBA" id="ARBA00022679"/>
    </source>
</evidence>
<dbReference type="PRINTS" id="PR01100">
    <property type="entry name" value="SHIKIMTKNASE"/>
</dbReference>
<keyword evidence="13" id="KW-1185">Reference proteome</keyword>
<dbReference type="RefSeq" id="WP_010964216.1">
    <property type="nucleotide sequence ID" value="NC_003030.1"/>
</dbReference>
<feature type="binding site" evidence="11">
    <location>
        <position position="32"/>
    </location>
    <ligand>
        <name>substrate</name>
    </ligand>
</feature>
<keyword evidence="5 11" id="KW-0808">Transferase</keyword>